<dbReference type="OrthoDB" id="9810367at2"/>
<reference evidence="2 3" key="1">
    <citation type="submission" date="2019-07" db="EMBL/GenBank/DDBJ databases">
        <title>Sphingomonas solaris sp. nov., isolated from a solar panel from Boston, Massachusetts.</title>
        <authorList>
            <person name="Tanner K."/>
            <person name="Pascual J."/>
            <person name="Mancuso C."/>
            <person name="Pereto J."/>
            <person name="Khalil A."/>
            <person name="Vilanova C."/>
        </authorList>
    </citation>
    <scope>NUCLEOTIDE SEQUENCE [LARGE SCALE GENOMIC DNA]</scope>
    <source>
        <strain evidence="2 3">R4DWN</strain>
    </source>
</reference>
<feature type="chain" id="PRO_5021713102" description="UrcA family protein" evidence="1">
    <location>
        <begin position="24"/>
        <end position="116"/>
    </location>
</feature>
<accession>A0A558QZB9</accession>
<protein>
    <recommendedName>
        <fullName evidence="4">UrcA family protein</fullName>
    </recommendedName>
</protein>
<comment type="caution">
    <text evidence="2">The sequence shown here is derived from an EMBL/GenBank/DDBJ whole genome shotgun (WGS) entry which is preliminary data.</text>
</comment>
<keyword evidence="3" id="KW-1185">Reference proteome</keyword>
<organism evidence="2 3">
    <name type="scientific">Alterirhizorhabdus solaris</name>
    <dbReference type="NCBI Taxonomy" id="2529389"/>
    <lineage>
        <taxon>Bacteria</taxon>
        <taxon>Pseudomonadati</taxon>
        <taxon>Pseudomonadota</taxon>
        <taxon>Alphaproteobacteria</taxon>
        <taxon>Sphingomonadales</taxon>
        <taxon>Rhizorhabdaceae</taxon>
        <taxon>Alterirhizorhabdus</taxon>
    </lineage>
</organism>
<dbReference type="AlphaFoldDB" id="A0A558QZB9"/>
<evidence type="ECO:0008006" key="4">
    <source>
        <dbReference type="Google" id="ProtNLM"/>
    </source>
</evidence>
<evidence type="ECO:0000313" key="3">
    <source>
        <dbReference type="Proteomes" id="UP000318681"/>
    </source>
</evidence>
<name>A0A558QZB9_9SPHN</name>
<dbReference type="Proteomes" id="UP000318681">
    <property type="component" value="Unassembled WGS sequence"/>
</dbReference>
<evidence type="ECO:0000313" key="2">
    <source>
        <dbReference type="EMBL" id="TVV72438.1"/>
    </source>
</evidence>
<dbReference type="RefSeq" id="WP_145153489.1">
    <property type="nucleotide sequence ID" value="NZ_VNIM01000065.1"/>
</dbReference>
<sequence length="116" mass="12232">MRASWMTAAALAASALLAGGASARDIKAPAPVAAETTDARTLRTEIEWRLAAAIAASKMAEIQRAEDSRFLWANEAKAACGIADGFLKSNTIEPDSVGRCYAFTAQLYIWLPATAA</sequence>
<feature type="signal peptide" evidence="1">
    <location>
        <begin position="1"/>
        <end position="23"/>
    </location>
</feature>
<gene>
    <name evidence="2" type="ORF">FOY91_14625</name>
</gene>
<dbReference type="EMBL" id="VNIM01000065">
    <property type="protein sequence ID" value="TVV72438.1"/>
    <property type="molecule type" value="Genomic_DNA"/>
</dbReference>
<evidence type="ECO:0000256" key="1">
    <source>
        <dbReference type="SAM" id="SignalP"/>
    </source>
</evidence>
<keyword evidence="1" id="KW-0732">Signal</keyword>
<proteinExistence type="predicted"/>